<organism evidence="6 7">
    <name type="scientific">Aspergillus candidus</name>
    <dbReference type="NCBI Taxonomy" id="41067"/>
    <lineage>
        <taxon>Eukaryota</taxon>
        <taxon>Fungi</taxon>
        <taxon>Dikarya</taxon>
        <taxon>Ascomycota</taxon>
        <taxon>Pezizomycotina</taxon>
        <taxon>Eurotiomycetes</taxon>
        <taxon>Eurotiomycetidae</taxon>
        <taxon>Eurotiales</taxon>
        <taxon>Aspergillaceae</taxon>
        <taxon>Aspergillus</taxon>
        <taxon>Aspergillus subgen. Circumdati</taxon>
    </lineage>
</organism>
<dbReference type="InterPro" id="IPR002068">
    <property type="entry name" value="A-crystallin/Hsp20_dom"/>
</dbReference>
<evidence type="ECO:0000256" key="3">
    <source>
        <dbReference type="RuleBase" id="RU003616"/>
    </source>
</evidence>
<evidence type="ECO:0000256" key="4">
    <source>
        <dbReference type="SAM" id="MobiDB-lite"/>
    </source>
</evidence>
<dbReference type="OrthoDB" id="1431247at2759"/>
<reference evidence="6 7" key="1">
    <citation type="submission" date="2017-12" db="EMBL/GenBank/DDBJ databases">
        <authorList>
            <consortium name="DOE Joint Genome Institute"/>
            <person name="Haridas S."/>
            <person name="Kjaerbolling I."/>
            <person name="Vesth T.C."/>
            <person name="Frisvad J.C."/>
            <person name="Nybo J.L."/>
            <person name="Theobald S."/>
            <person name="Kuo A."/>
            <person name="Bowyer P."/>
            <person name="Matsuda Y."/>
            <person name="Mondo S."/>
            <person name="Lyhne E.K."/>
            <person name="Kogle M.E."/>
            <person name="Clum A."/>
            <person name="Lipzen A."/>
            <person name="Salamov A."/>
            <person name="Ngan C.Y."/>
            <person name="Daum C."/>
            <person name="Chiniquy J."/>
            <person name="Barry K."/>
            <person name="LaButti K."/>
            <person name="Simmons B.A."/>
            <person name="Magnuson J.K."/>
            <person name="Mortensen U.H."/>
            <person name="Larsen T.O."/>
            <person name="Grigoriev I.V."/>
            <person name="Baker S.E."/>
            <person name="Andersen M.R."/>
            <person name="Nordberg H.P."/>
            <person name="Cantor M.N."/>
            <person name="Hua S.X."/>
        </authorList>
    </citation>
    <scope>NUCLEOTIDE SEQUENCE [LARGE SCALE GENOMIC DNA]</scope>
    <source>
        <strain evidence="6 7">CBS 102.13</strain>
    </source>
</reference>
<keyword evidence="7" id="KW-1185">Reference proteome</keyword>
<proteinExistence type="inferred from homology"/>
<protein>
    <submittedName>
        <fullName evidence="6">HSP20-like chaperone</fullName>
    </submittedName>
</protein>
<dbReference type="Proteomes" id="UP000234585">
    <property type="component" value="Unassembled WGS sequence"/>
</dbReference>
<feature type="compositionally biased region" description="Acidic residues" evidence="4">
    <location>
        <begin position="113"/>
        <end position="122"/>
    </location>
</feature>
<name>A0A2I2F6P5_ASPCN</name>
<evidence type="ECO:0000259" key="5">
    <source>
        <dbReference type="PROSITE" id="PS01031"/>
    </source>
</evidence>
<comment type="similarity">
    <text evidence="2 3">Belongs to the small heat shock protein (HSP20) family.</text>
</comment>
<feature type="region of interest" description="Disordered" evidence="4">
    <location>
        <begin position="81"/>
        <end position="141"/>
    </location>
</feature>
<dbReference type="SUPFAM" id="SSF49764">
    <property type="entry name" value="HSP20-like chaperones"/>
    <property type="match status" value="1"/>
</dbReference>
<dbReference type="PROSITE" id="PS01031">
    <property type="entry name" value="SHSP"/>
    <property type="match status" value="1"/>
</dbReference>
<evidence type="ECO:0000313" key="7">
    <source>
        <dbReference type="Proteomes" id="UP000234585"/>
    </source>
</evidence>
<dbReference type="STRING" id="41067.A0A2I2F6P5"/>
<dbReference type="GeneID" id="36526352"/>
<dbReference type="EMBL" id="KZ559152">
    <property type="protein sequence ID" value="PLB36320.1"/>
    <property type="molecule type" value="Genomic_DNA"/>
</dbReference>
<accession>A0A2I2F6P5</accession>
<feature type="domain" description="SHSP" evidence="5">
    <location>
        <begin position="30"/>
        <end position="200"/>
    </location>
</feature>
<dbReference type="RefSeq" id="XP_024670332.1">
    <property type="nucleotide sequence ID" value="XM_024819192.1"/>
</dbReference>
<dbReference type="Pfam" id="PF00011">
    <property type="entry name" value="HSP20"/>
    <property type="match status" value="1"/>
</dbReference>
<evidence type="ECO:0000256" key="2">
    <source>
        <dbReference type="PROSITE-ProRule" id="PRU00285"/>
    </source>
</evidence>
<dbReference type="PANTHER" id="PTHR11527">
    <property type="entry name" value="HEAT-SHOCK PROTEIN 20 FAMILY MEMBER"/>
    <property type="match status" value="1"/>
</dbReference>
<gene>
    <name evidence="6" type="ORF">BDW47DRAFT_50661</name>
</gene>
<dbReference type="AlphaFoldDB" id="A0A2I2F6P5"/>
<evidence type="ECO:0000256" key="1">
    <source>
        <dbReference type="ARBA" id="ARBA00023016"/>
    </source>
</evidence>
<evidence type="ECO:0000313" key="6">
    <source>
        <dbReference type="EMBL" id="PLB36320.1"/>
    </source>
</evidence>
<dbReference type="InterPro" id="IPR031107">
    <property type="entry name" value="Small_HSP"/>
</dbReference>
<dbReference type="Gene3D" id="2.60.40.790">
    <property type="match status" value="1"/>
</dbReference>
<keyword evidence="1" id="KW-0346">Stress response</keyword>
<sequence>MVFLTSPLASNCAPLFSLLDDYDIPRSRPSNKAVATPPFIPTFDVYETNDTYHLHGELPGVSQEDIAIEFTDPQTMSIKGRMEHRDHHLKTNPARRINQTSSSPPPKYHQPTVEEDSDEDGEMSTPSPSSPPSQVTPGEPAEAPTYKYLITERSTGDFYRVFSFATRVDQDSVRARLQGGILSISVPKERAPQLKKIRVE</sequence>
<dbReference type="CDD" id="cd06464">
    <property type="entry name" value="ACD_sHsps-like"/>
    <property type="match status" value="1"/>
</dbReference>
<dbReference type="InterPro" id="IPR008978">
    <property type="entry name" value="HSP20-like_chaperone"/>
</dbReference>